<keyword evidence="3" id="KW-1185">Reference proteome</keyword>
<proteinExistence type="predicted"/>
<reference evidence="3" key="1">
    <citation type="submission" date="2016-10" db="EMBL/GenBank/DDBJ databases">
        <authorList>
            <person name="Varghese N."/>
            <person name="Submissions S."/>
        </authorList>
    </citation>
    <scope>NUCLEOTIDE SEQUENCE [LARGE SCALE GENOMIC DNA]</scope>
    <source>
        <strain evidence="3">DSM 18168</strain>
    </source>
</reference>
<dbReference type="AlphaFoldDB" id="A0A1I7EY39"/>
<name>A0A1I7EY39_9GAMM</name>
<evidence type="ECO:0000256" key="1">
    <source>
        <dbReference type="SAM" id="MobiDB-lite"/>
    </source>
</evidence>
<evidence type="ECO:0000313" key="3">
    <source>
        <dbReference type="Proteomes" id="UP000242496"/>
    </source>
</evidence>
<organism evidence="2 3">
    <name type="scientific">Xenorhabdus koppenhoeferi</name>
    <dbReference type="NCBI Taxonomy" id="351659"/>
    <lineage>
        <taxon>Bacteria</taxon>
        <taxon>Pseudomonadati</taxon>
        <taxon>Pseudomonadota</taxon>
        <taxon>Gammaproteobacteria</taxon>
        <taxon>Enterobacterales</taxon>
        <taxon>Morganellaceae</taxon>
        <taxon>Xenorhabdus</taxon>
    </lineage>
</organism>
<feature type="region of interest" description="Disordered" evidence="1">
    <location>
        <begin position="1"/>
        <end position="36"/>
    </location>
</feature>
<gene>
    <name evidence="2" type="ORF">SAMN05421784_10271</name>
</gene>
<dbReference type="Proteomes" id="UP000242496">
    <property type="component" value="Unassembled WGS sequence"/>
</dbReference>
<evidence type="ECO:0000313" key="2">
    <source>
        <dbReference type="EMBL" id="SFU28850.1"/>
    </source>
</evidence>
<accession>A0A1I7EY39</accession>
<sequence>MQRDGKGMNPRSIANYVTGVSERRQQSGNLKDEGYR</sequence>
<feature type="compositionally biased region" description="Basic and acidic residues" evidence="1">
    <location>
        <begin position="21"/>
        <end position="36"/>
    </location>
</feature>
<dbReference type="EMBL" id="FPBJ01000002">
    <property type="protein sequence ID" value="SFU28850.1"/>
    <property type="molecule type" value="Genomic_DNA"/>
</dbReference>
<protein>
    <submittedName>
        <fullName evidence="2">Uncharacterized protein</fullName>
    </submittedName>
</protein>